<dbReference type="GO" id="GO:0016579">
    <property type="term" value="P:protein deubiquitination"/>
    <property type="evidence" value="ECO:0007669"/>
    <property type="project" value="InterPro"/>
</dbReference>
<feature type="region of interest" description="Disordered" evidence="10">
    <location>
        <begin position="509"/>
        <end position="571"/>
    </location>
</feature>
<keyword evidence="5" id="KW-0812">Transmembrane</keyword>
<sequence>MASATQARGHDVVITFGDFSLEETQKALEDAAADMKNPQGQEADKAKETPKSWAEALGAPKTQPKPVWGGTAAPWAAAVGVSGNAEAKAAKHPAKPLPFEEAIQNTLKTLDVSAPAKEMKKRGLVNQGNTCFQNVIMQSVLACPPFLNLLAEISTASPPTAEMLASTSTFTVWRHMVAFTREFEEPTLAQLQLQAANGERNANDMHGKTPQAIRISGYFMDVLSAFQKMRGEQEDALEFLEFFLEYLHTEYEKSGLELPTSCEKQTKRRAGPETKQVGADAAFESAQAFDDGWAEVGKKGKSSVLRQNPVDTTRSPINWLFKGALRSELKQNGKRQSSITVEPFHCLHLNLDYEAQDPSFITDANQIPTMKKFTTVESLPVVLTLSVKRFTYHPEQGPVKLQQFVKYPPFLEFPTQFMSTTCRAENGMDVPGVASISGAGFSTPPMYELFAVVSHLGKFVVGGHYTCVCRDNKDQWFRYDDEHVTSISEATALSETAYLLLYIRTNKRPSPPAPALPSPESSFIKAKGPSGSKQKAANGSTKTQTGKAGKQPAATPSPPPAPRPIPDPEDGAVRMLPIETQAFVWSSTGCGRNARRRGVRRSSSNCFRKATTRRAFNQRFGELAERSRTEQHFPKDIHLLQWAEQEQQVEIEDKVLFLGCEPNLTEFKNERDRRRVLQAITKERAGYRDLLTEELECTDTYRGLADKTTRPWLYFGEVWAEMFANRQRPIRDNESQYHLPNDQYPMRELIPYVVGPHVVVSMEGVRFISNNYWRLRSMNGLDDVSLGFWLRITQMDAQHAPEFSSGSARSTGTSSATGASATASTPSRGIDTCIRSQT</sequence>
<dbReference type="PANTHER" id="PTHR21646:SF23">
    <property type="entry name" value="UBIQUITIN CARBOXYL-TERMINAL HYDROLASE USP2"/>
    <property type="match status" value="1"/>
</dbReference>
<evidence type="ECO:0000256" key="10">
    <source>
        <dbReference type="SAM" id="MobiDB-lite"/>
    </source>
</evidence>
<dbReference type="InterPro" id="IPR002659">
    <property type="entry name" value="Glyco_trans_31"/>
</dbReference>
<keyword evidence="3" id="KW-0328">Glycosyltransferase</keyword>
<name>A0A8T0YQV2_9STRA</name>
<dbReference type="InterPro" id="IPR001394">
    <property type="entry name" value="Peptidase_C19_UCH"/>
</dbReference>
<feature type="compositionally biased region" description="Polar residues" evidence="10">
    <location>
        <begin position="531"/>
        <end position="546"/>
    </location>
</feature>
<evidence type="ECO:0000256" key="1">
    <source>
        <dbReference type="ARBA" id="ARBA00004323"/>
    </source>
</evidence>
<keyword evidence="8" id="KW-0333">Golgi apparatus</keyword>
<dbReference type="Proteomes" id="UP000735874">
    <property type="component" value="Unassembled WGS sequence"/>
</dbReference>
<evidence type="ECO:0000256" key="8">
    <source>
        <dbReference type="ARBA" id="ARBA00023034"/>
    </source>
</evidence>
<feature type="region of interest" description="Disordered" evidence="10">
    <location>
        <begin position="801"/>
        <end position="838"/>
    </location>
</feature>
<evidence type="ECO:0000313" key="13">
    <source>
        <dbReference type="Proteomes" id="UP000735874"/>
    </source>
</evidence>
<evidence type="ECO:0000256" key="6">
    <source>
        <dbReference type="ARBA" id="ARBA00022968"/>
    </source>
</evidence>
<organism evidence="12 13">
    <name type="scientific">Phytophthora cactorum</name>
    <dbReference type="NCBI Taxonomy" id="29920"/>
    <lineage>
        <taxon>Eukaryota</taxon>
        <taxon>Sar</taxon>
        <taxon>Stramenopiles</taxon>
        <taxon>Oomycota</taxon>
        <taxon>Peronosporomycetes</taxon>
        <taxon>Peronosporales</taxon>
        <taxon>Peronosporaceae</taxon>
        <taxon>Phytophthora</taxon>
    </lineage>
</organism>
<keyword evidence="9" id="KW-0472">Membrane</keyword>
<evidence type="ECO:0000256" key="7">
    <source>
        <dbReference type="ARBA" id="ARBA00022989"/>
    </source>
</evidence>
<dbReference type="InterPro" id="IPR028889">
    <property type="entry name" value="USP"/>
</dbReference>
<dbReference type="PROSITE" id="PS00973">
    <property type="entry name" value="USP_2"/>
    <property type="match status" value="1"/>
</dbReference>
<dbReference type="InterPro" id="IPR050185">
    <property type="entry name" value="Ub_carboxyl-term_hydrolase"/>
</dbReference>
<dbReference type="FunFam" id="3.90.70.10:FF:000093">
    <property type="entry name" value="Ubiquitin carboxyl-terminal hydrolase, putative"/>
    <property type="match status" value="1"/>
</dbReference>
<gene>
    <name evidence="12" type="ORF">PC113_g15346</name>
</gene>
<keyword evidence="4" id="KW-0808">Transferase</keyword>
<dbReference type="PROSITE" id="PS50235">
    <property type="entry name" value="USP_3"/>
    <property type="match status" value="1"/>
</dbReference>
<protein>
    <recommendedName>
        <fullName evidence="11">USP domain-containing protein</fullName>
    </recommendedName>
</protein>
<dbReference type="PANTHER" id="PTHR21646">
    <property type="entry name" value="UBIQUITIN CARBOXYL-TERMINAL HYDROLASE"/>
    <property type="match status" value="1"/>
</dbReference>
<dbReference type="InterPro" id="IPR038765">
    <property type="entry name" value="Papain-like_cys_pep_sf"/>
</dbReference>
<evidence type="ECO:0000256" key="2">
    <source>
        <dbReference type="ARBA" id="ARBA00008661"/>
    </source>
</evidence>
<accession>A0A8T0YQV2</accession>
<evidence type="ECO:0000259" key="11">
    <source>
        <dbReference type="PROSITE" id="PS50235"/>
    </source>
</evidence>
<dbReference type="Gene3D" id="3.90.70.10">
    <property type="entry name" value="Cysteine proteinases"/>
    <property type="match status" value="1"/>
</dbReference>
<feature type="region of interest" description="Disordered" evidence="10">
    <location>
        <begin position="27"/>
        <end position="52"/>
    </location>
</feature>
<evidence type="ECO:0000256" key="9">
    <source>
        <dbReference type="ARBA" id="ARBA00023136"/>
    </source>
</evidence>
<dbReference type="EMBL" id="RCMG01000564">
    <property type="protein sequence ID" value="KAG2852075.1"/>
    <property type="molecule type" value="Genomic_DNA"/>
</dbReference>
<feature type="compositionally biased region" description="Pro residues" evidence="10">
    <location>
        <begin position="555"/>
        <end position="565"/>
    </location>
</feature>
<comment type="similarity">
    <text evidence="2">Belongs to the glycosyltransferase 31 family.</text>
</comment>
<dbReference type="GO" id="GO:0016758">
    <property type="term" value="F:hexosyltransferase activity"/>
    <property type="evidence" value="ECO:0007669"/>
    <property type="project" value="InterPro"/>
</dbReference>
<dbReference type="GO" id="GO:0004843">
    <property type="term" value="F:cysteine-type deubiquitinase activity"/>
    <property type="evidence" value="ECO:0007669"/>
    <property type="project" value="InterPro"/>
</dbReference>
<evidence type="ECO:0000256" key="3">
    <source>
        <dbReference type="ARBA" id="ARBA00022676"/>
    </source>
</evidence>
<dbReference type="AlphaFoldDB" id="A0A8T0YQV2"/>
<evidence type="ECO:0000256" key="4">
    <source>
        <dbReference type="ARBA" id="ARBA00022679"/>
    </source>
</evidence>
<dbReference type="SUPFAM" id="SSF54001">
    <property type="entry name" value="Cysteine proteinases"/>
    <property type="match status" value="1"/>
</dbReference>
<proteinExistence type="inferred from homology"/>
<keyword evidence="6" id="KW-0735">Signal-anchor</keyword>
<comment type="caution">
    <text evidence="12">The sequence shown here is derived from an EMBL/GenBank/DDBJ whole genome shotgun (WGS) entry which is preliminary data.</text>
</comment>
<feature type="compositionally biased region" description="Low complexity" evidence="10">
    <location>
        <begin position="804"/>
        <end position="829"/>
    </location>
</feature>
<keyword evidence="7" id="KW-1133">Transmembrane helix</keyword>
<dbReference type="GO" id="GO:0000139">
    <property type="term" value="C:Golgi membrane"/>
    <property type="evidence" value="ECO:0007669"/>
    <property type="project" value="UniProtKB-SubCell"/>
</dbReference>
<feature type="domain" description="USP" evidence="11">
    <location>
        <begin position="122"/>
        <end position="505"/>
    </location>
</feature>
<dbReference type="Pfam" id="PF01762">
    <property type="entry name" value="Galactosyl_T"/>
    <property type="match status" value="1"/>
</dbReference>
<dbReference type="VEuPathDB" id="FungiDB:PC110_g18837"/>
<dbReference type="InterPro" id="IPR018200">
    <property type="entry name" value="USP_CS"/>
</dbReference>
<dbReference type="CDD" id="cd02257">
    <property type="entry name" value="Peptidase_C19"/>
    <property type="match status" value="1"/>
</dbReference>
<comment type="subcellular location">
    <subcellularLocation>
        <location evidence="1">Golgi apparatus membrane</location>
        <topology evidence="1">Single-pass type II membrane protein</topology>
    </subcellularLocation>
</comment>
<evidence type="ECO:0000313" key="12">
    <source>
        <dbReference type="EMBL" id="KAG2852075.1"/>
    </source>
</evidence>
<evidence type="ECO:0000256" key="5">
    <source>
        <dbReference type="ARBA" id="ARBA00022692"/>
    </source>
</evidence>
<reference evidence="12" key="1">
    <citation type="submission" date="2018-10" db="EMBL/GenBank/DDBJ databases">
        <title>Effector identification in a new, highly contiguous assembly of the strawberry crown rot pathogen Phytophthora cactorum.</title>
        <authorList>
            <person name="Armitage A.D."/>
            <person name="Nellist C.F."/>
            <person name="Bates H."/>
            <person name="Vickerstaff R.J."/>
            <person name="Harrison R.J."/>
        </authorList>
    </citation>
    <scope>NUCLEOTIDE SEQUENCE</scope>
    <source>
        <strain evidence="12">15-7</strain>
    </source>
</reference>
<dbReference type="Pfam" id="PF00443">
    <property type="entry name" value="UCH"/>
    <property type="match status" value="1"/>
</dbReference>